<feature type="transmembrane region" description="Helical" evidence="1">
    <location>
        <begin position="143"/>
        <end position="163"/>
    </location>
</feature>
<proteinExistence type="predicted"/>
<keyword evidence="1" id="KW-1133">Transmembrane helix</keyword>
<reference evidence="2" key="1">
    <citation type="submission" date="2021-02" db="EMBL/GenBank/DDBJ databases">
        <authorList>
            <person name="Nowell W R."/>
        </authorList>
    </citation>
    <scope>NUCLEOTIDE SEQUENCE</scope>
</reference>
<feature type="transmembrane region" description="Helical" evidence="1">
    <location>
        <begin position="26"/>
        <end position="42"/>
    </location>
</feature>
<feature type="transmembrane region" description="Helical" evidence="1">
    <location>
        <begin position="98"/>
        <end position="119"/>
    </location>
</feature>
<dbReference type="Proteomes" id="UP000663860">
    <property type="component" value="Unassembled WGS sequence"/>
</dbReference>
<feature type="transmembrane region" description="Helical" evidence="1">
    <location>
        <begin position="276"/>
        <end position="297"/>
    </location>
</feature>
<name>A0A814W303_9BILA</name>
<protein>
    <submittedName>
        <fullName evidence="2">Uncharacterized protein</fullName>
    </submittedName>
</protein>
<keyword evidence="1" id="KW-0812">Transmembrane</keyword>
<evidence type="ECO:0000313" key="2">
    <source>
        <dbReference type="EMBL" id="CAF1199452.1"/>
    </source>
</evidence>
<keyword evidence="1" id="KW-0472">Membrane</keyword>
<evidence type="ECO:0000313" key="3">
    <source>
        <dbReference type="Proteomes" id="UP000663860"/>
    </source>
</evidence>
<dbReference type="AlphaFoldDB" id="A0A814W303"/>
<gene>
    <name evidence="2" type="ORF">IZO911_LOCUS28518</name>
</gene>
<feature type="transmembrane region" description="Helical" evidence="1">
    <location>
        <begin position="183"/>
        <end position="208"/>
    </location>
</feature>
<comment type="caution">
    <text evidence="2">The sequence shown here is derived from an EMBL/GenBank/DDBJ whole genome shotgun (WGS) entry which is preliminary data.</text>
</comment>
<sequence>MSNSYNNSALSVNPVLGTFPADDINIQPYWLVVLQLIIVQLFQRVTNYFRYNTCFTTLEIAGLIRIFQKYPTSLSINSNASITVDKTRLIKLRSMISISYFEAITCLSIFGHSIWYCIIQSSCLGSSSLATTWNCYNAFGYRLYNYVFVSYCSTALNCIYVMYMEGFQQIITTDYKRGSFCWIIYYASLIIIVITLPIVTCVLLPFFLTNVIPMFVIYIWMSTIYIGVSSYLIFAGFFVYDDIDELRERKKLSKDEDPNEQACCSFMFTRKELPHVAFSIVLALFITTFPILLSIFFNYSQFFYYGDSYLRTIGDDYNTRSTDQYFNILKNSIKQILHSVLNFL</sequence>
<evidence type="ECO:0000256" key="1">
    <source>
        <dbReference type="SAM" id="Phobius"/>
    </source>
</evidence>
<accession>A0A814W303</accession>
<organism evidence="2 3">
    <name type="scientific">Adineta steineri</name>
    <dbReference type="NCBI Taxonomy" id="433720"/>
    <lineage>
        <taxon>Eukaryota</taxon>
        <taxon>Metazoa</taxon>
        <taxon>Spiralia</taxon>
        <taxon>Gnathifera</taxon>
        <taxon>Rotifera</taxon>
        <taxon>Eurotatoria</taxon>
        <taxon>Bdelloidea</taxon>
        <taxon>Adinetida</taxon>
        <taxon>Adinetidae</taxon>
        <taxon>Adineta</taxon>
    </lineage>
</organism>
<dbReference type="EMBL" id="CAJNOE010000406">
    <property type="protein sequence ID" value="CAF1199452.1"/>
    <property type="molecule type" value="Genomic_DNA"/>
</dbReference>
<feature type="transmembrane region" description="Helical" evidence="1">
    <location>
        <begin position="214"/>
        <end position="240"/>
    </location>
</feature>